<dbReference type="Proteomes" id="UP001153620">
    <property type="component" value="Chromosome 1"/>
</dbReference>
<sequence>MEIEATGIVEVNGTAHIEESTVENGTPMSDIPSAKLEEIVVTDYIREALDKVAIAEGFQNYDFNVDHGSSIGDGFVGIMLKVVINELDSDKTLTVLAKIPPASKARREQMKVMKLFEREVFVYNVMLPEFAQFQKDKRISQQNGFFNFPKVYYADYCEEKDDGIIIMEDLRESGHRMWSKYNPVNLEHAKLLMASLGRLHAVSFAIKAKNPEMFEKYKNLNDYFSENFSDTGFQFFMTSAINKAIDCLDPEDLKNRAKALKLLDYLQHGISDCMTPECIEPYGIVNHGDCWTNNYLFHYTKRGRPESIVLIDWQISRYCSPIIDLVYFIFICTDHQLRAKHFDELLNIYHHSLKVLLDHLGGDTMVQFPFTAFLRHLKRFGKFGVVMACMILPMLQTKNEELMDMDYMAEKMNNPDPVEMEKLMKEFMEKSSGYQTTQIRMREVLLDAIRYGYL</sequence>
<gene>
    <name evidence="2" type="ORF">CHIRRI_LOCUS244</name>
</gene>
<reference evidence="2" key="1">
    <citation type="submission" date="2022-01" db="EMBL/GenBank/DDBJ databases">
        <authorList>
            <person name="King R."/>
        </authorList>
    </citation>
    <scope>NUCLEOTIDE SEQUENCE</scope>
</reference>
<proteinExistence type="predicted"/>
<dbReference type="PANTHER" id="PTHR11012">
    <property type="entry name" value="PROTEIN KINASE-LIKE DOMAIN-CONTAINING"/>
    <property type="match status" value="1"/>
</dbReference>
<dbReference type="SUPFAM" id="SSF56112">
    <property type="entry name" value="Protein kinase-like (PK-like)"/>
    <property type="match status" value="1"/>
</dbReference>
<dbReference type="AlphaFoldDB" id="A0A9N9WKU1"/>
<dbReference type="OrthoDB" id="190089at2759"/>
<dbReference type="Pfam" id="PF02958">
    <property type="entry name" value="EcKL"/>
    <property type="match status" value="1"/>
</dbReference>
<dbReference type="InterPro" id="IPR004119">
    <property type="entry name" value="EcKL"/>
</dbReference>
<evidence type="ECO:0000259" key="1">
    <source>
        <dbReference type="SMART" id="SM00587"/>
    </source>
</evidence>
<reference evidence="2" key="2">
    <citation type="submission" date="2022-10" db="EMBL/GenBank/DDBJ databases">
        <authorList>
            <consortium name="ENA_rothamsted_submissions"/>
            <consortium name="culmorum"/>
            <person name="King R."/>
        </authorList>
    </citation>
    <scope>NUCLEOTIDE SEQUENCE</scope>
</reference>
<dbReference type="SMART" id="SM00587">
    <property type="entry name" value="CHK"/>
    <property type="match status" value="1"/>
</dbReference>
<evidence type="ECO:0000313" key="3">
    <source>
        <dbReference type="Proteomes" id="UP001153620"/>
    </source>
</evidence>
<name>A0A9N9WKU1_9DIPT</name>
<organism evidence="2 3">
    <name type="scientific">Chironomus riparius</name>
    <dbReference type="NCBI Taxonomy" id="315576"/>
    <lineage>
        <taxon>Eukaryota</taxon>
        <taxon>Metazoa</taxon>
        <taxon>Ecdysozoa</taxon>
        <taxon>Arthropoda</taxon>
        <taxon>Hexapoda</taxon>
        <taxon>Insecta</taxon>
        <taxon>Pterygota</taxon>
        <taxon>Neoptera</taxon>
        <taxon>Endopterygota</taxon>
        <taxon>Diptera</taxon>
        <taxon>Nematocera</taxon>
        <taxon>Chironomoidea</taxon>
        <taxon>Chironomidae</taxon>
        <taxon>Chironominae</taxon>
        <taxon>Chironomus</taxon>
    </lineage>
</organism>
<dbReference type="Gene3D" id="3.90.1200.10">
    <property type="match status" value="1"/>
</dbReference>
<dbReference type="EMBL" id="OU895877">
    <property type="protein sequence ID" value="CAG9797244.1"/>
    <property type="molecule type" value="Genomic_DNA"/>
</dbReference>
<feature type="domain" description="CHK kinase-like" evidence="1">
    <location>
        <begin position="165"/>
        <end position="359"/>
    </location>
</feature>
<dbReference type="InterPro" id="IPR011009">
    <property type="entry name" value="Kinase-like_dom_sf"/>
</dbReference>
<keyword evidence="3" id="KW-1185">Reference proteome</keyword>
<evidence type="ECO:0000313" key="2">
    <source>
        <dbReference type="EMBL" id="CAG9797244.1"/>
    </source>
</evidence>
<protein>
    <recommendedName>
        <fullName evidence="1">CHK kinase-like domain-containing protein</fullName>
    </recommendedName>
</protein>
<accession>A0A9N9WKU1</accession>
<dbReference type="InterPro" id="IPR015897">
    <property type="entry name" value="CHK_kinase-like"/>
</dbReference>
<dbReference type="PANTHER" id="PTHR11012:SF54">
    <property type="entry name" value="CHK KINASE-LIKE DOMAIN-CONTAINING PROTEIN"/>
    <property type="match status" value="1"/>
</dbReference>